<feature type="transmembrane region" description="Helical" evidence="1">
    <location>
        <begin position="87"/>
        <end position="109"/>
    </location>
</feature>
<protein>
    <recommendedName>
        <fullName evidence="3">DUF3054 domain-containing protein</fullName>
    </recommendedName>
</protein>
<evidence type="ECO:0000313" key="2">
    <source>
        <dbReference type="EMBL" id="VAW06583.1"/>
    </source>
</evidence>
<accession>A0A3B0SR33</accession>
<feature type="transmembrane region" description="Helical" evidence="1">
    <location>
        <begin position="61"/>
        <end position="81"/>
    </location>
</feature>
<gene>
    <name evidence="2" type="ORF">MNBD_ACTINO01-2407</name>
</gene>
<dbReference type="AlphaFoldDB" id="A0A3B0SR33"/>
<dbReference type="EMBL" id="UOEI01000480">
    <property type="protein sequence ID" value="VAW06583.1"/>
    <property type="molecule type" value="Genomic_DNA"/>
</dbReference>
<dbReference type="InterPro" id="IPR021414">
    <property type="entry name" value="DUF3054"/>
</dbReference>
<organism evidence="2">
    <name type="scientific">hydrothermal vent metagenome</name>
    <dbReference type="NCBI Taxonomy" id="652676"/>
    <lineage>
        <taxon>unclassified sequences</taxon>
        <taxon>metagenomes</taxon>
        <taxon>ecological metagenomes</taxon>
    </lineage>
</organism>
<keyword evidence="1" id="KW-0472">Membrane</keyword>
<evidence type="ECO:0008006" key="3">
    <source>
        <dbReference type="Google" id="ProtNLM"/>
    </source>
</evidence>
<proteinExistence type="predicted"/>
<name>A0A3B0SR33_9ZZZZ</name>
<dbReference type="Pfam" id="PF11255">
    <property type="entry name" value="DUF3054"/>
    <property type="match status" value="1"/>
</dbReference>
<reference evidence="2" key="1">
    <citation type="submission" date="2018-06" db="EMBL/GenBank/DDBJ databases">
        <authorList>
            <person name="Zhirakovskaya E."/>
        </authorList>
    </citation>
    <scope>NUCLEOTIDE SEQUENCE</scope>
</reference>
<keyword evidence="1" id="KW-1133">Transmembrane helix</keyword>
<evidence type="ECO:0000256" key="1">
    <source>
        <dbReference type="SAM" id="Phobius"/>
    </source>
</evidence>
<sequence length="125" mass="13930">MKRWFWVLDVATIMSFVIIGRDTHGFVTDWAETLRVAAPFLLALSVGVGVTRAWERPTRILTGIGISVITVVVGLGFRKYVFDDGTATTFVILTSAWMIVWMVGWRLVANLAARIIDSRRGSLTT</sequence>
<keyword evidence="1" id="KW-0812">Transmembrane</keyword>